<dbReference type="InterPro" id="IPR023198">
    <property type="entry name" value="PGP-like_dom2"/>
</dbReference>
<proteinExistence type="predicted"/>
<organism evidence="1 2">
    <name type="scientific">Psychromarinibacter sediminicola</name>
    <dbReference type="NCBI Taxonomy" id="3033385"/>
    <lineage>
        <taxon>Bacteria</taxon>
        <taxon>Pseudomonadati</taxon>
        <taxon>Pseudomonadota</taxon>
        <taxon>Alphaproteobacteria</taxon>
        <taxon>Rhodobacterales</taxon>
        <taxon>Paracoccaceae</taxon>
        <taxon>Psychromarinibacter</taxon>
    </lineage>
</organism>
<dbReference type="SUPFAM" id="SSF56784">
    <property type="entry name" value="HAD-like"/>
    <property type="match status" value="1"/>
</dbReference>
<accession>A0AAE3T7T1</accession>
<dbReference type="CDD" id="cd02603">
    <property type="entry name" value="HAD_sEH-N_like"/>
    <property type="match status" value="1"/>
</dbReference>
<sequence length="208" mass="23181">MATIDAVVFDIGRVLLNWDPEGYYDRRIGRAAREALFAAVDLEGMNLRSDKGEDIAALVEEYAAAHPAHADLIRLWHSDWLQMAHSLIPGSVRLLRALRSRGVPVYALTNFGERTLAMADAAYPALTEFDDRFVSATLRAIKPDPEIYARLETETGVAPERLFFTDDRPENIEAARARGWQGHLFEGPKGLARRLVAERLLPEDAAAV</sequence>
<dbReference type="Pfam" id="PF00702">
    <property type="entry name" value="Hydrolase"/>
    <property type="match status" value="1"/>
</dbReference>
<dbReference type="InterPro" id="IPR023214">
    <property type="entry name" value="HAD_sf"/>
</dbReference>
<dbReference type="PANTHER" id="PTHR43611">
    <property type="entry name" value="ALPHA-D-GLUCOSE 1-PHOSPHATE PHOSPHATASE"/>
    <property type="match status" value="1"/>
</dbReference>
<dbReference type="RefSeq" id="WP_275566794.1">
    <property type="nucleotide sequence ID" value="NZ_JARGYC010000016.1"/>
</dbReference>
<keyword evidence="2" id="KW-1185">Reference proteome</keyword>
<protein>
    <submittedName>
        <fullName evidence="1">HAD family phosphatase</fullName>
    </submittedName>
</protein>
<dbReference type="Gene3D" id="1.10.150.240">
    <property type="entry name" value="Putative phosphatase, domain 2"/>
    <property type="match status" value="1"/>
</dbReference>
<dbReference type="SFLD" id="SFLDS00003">
    <property type="entry name" value="Haloacid_Dehalogenase"/>
    <property type="match status" value="1"/>
</dbReference>
<dbReference type="PRINTS" id="PR00413">
    <property type="entry name" value="HADHALOGNASE"/>
</dbReference>
<dbReference type="InterPro" id="IPR036412">
    <property type="entry name" value="HAD-like_sf"/>
</dbReference>
<dbReference type="Gene3D" id="3.40.50.1000">
    <property type="entry name" value="HAD superfamily/HAD-like"/>
    <property type="match status" value="1"/>
</dbReference>
<evidence type="ECO:0000313" key="2">
    <source>
        <dbReference type="Proteomes" id="UP001220964"/>
    </source>
</evidence>
<dbReference type="NCBIfam" id="TIGR01509">
    <property type="entry name" value="HAD-SF-IA-v3"/>
    <property type="match status" value="1"/>
</dbReference>
<dbReference type="Proteomes" id="UP001220964">
    <property type="component" value="Unassembled WGS sequence"/>
</dbReference>
<dbReference type="PANTHER" id="PTHR43611:SF3">
    <property type="entry name" value="FLAVIN MONONUCLEOTIDE HYDROLASE 1, CHLOROPLATIC"/>
    <property type="match status" value="1"/>
</dbReference>
<comment type="caution">
    <text evidence="1">The sequence shown here is derived from an EMBL/GenBank/DDBJ whole genome shotgun (WGS) entry which is preliminary data.</text>
</comment>
<reference evidence="1" key="1">
    <citation type="submission" date="2023-03" db="EMBL/GenBank/DDBJ databases">
        <title>Multiphase analysis and comparison of six strains from genera Psychromarinibacter, Lutimaribacter, and Maritimibacter, including a novel species: Psychromarinibacter sediminicola sp. nov.</title>
        <authorList>
            <person name="Wang Y.-H."/>
            <person name="Ye M.-Q."/>
            <person name="Du Z.-J."/>
        </authorList>
    </citation>
    <scope>NUCLEOTIDE SEQUENCE</scope>
    <source>
        <strain evidence="1">C21-152</strain>
    </source>
</reference>
<dbReference type="SFLD" id="SFLDG01129">
    <property type="entry name" value="C1.5:_HAD__Beta-PGM__Phosphata"/>
    <property type="match status" value="1"/>
</dbReference>
<evidence type="ECO:0000313" key="1">
    <source>
        <dbReference type="EMBL" id="MDF0600650.1"/>
    </source>
</evidence>
<dbReference type="AlphaFoldDB" id="A0AAE3T7T1"/>
<dbReference type="InterPro" id="IPR006439">
    <property type="entry name" value="HAD-SF_hydro_IA"/>
</dbReference>
<name>A0AAE3T7T1_9RHOB</name>
<dbReference type="EMBL" id="JARGYC010000016">
    <property type="protein sequence ID" value="MDF0600650.1"/>
    <property type="molecule type" value="Genomic_DNA"/>
</dbReference>
<gene>
    <name evidence="1" type="ORF">P1J78_07910</name>
</gene>